<dbReference type="GO" id="GO:0071949">
    <property type="term" value="F:FAD binding"/>
    <property type="evidence" value="ECO:0007669"/>
    <property type="project" value="InterPro"/>
</dbReference>
<dbReference type="PANTHER" id="PTHR21071">
    <property type="entry name" value="UDP-N-ACETYLENOLPYRUVOYLGLUCOSAMINE REDUCTASE"/>
    <property type="match status" value="1"/>
</dbReference>
<dbReference type="GO" id="GO:0005829">
    <property type="term" value="C:cytosol"/>
    <property type="evidence" value="ECO:0007669"/>
    <property type="project" value="TreeGrafter"/>
</dbReference>
<dbReference type="InterPro" id="IPR036318">
    <property type="entry name" value="FAD-bd_PCMH-like_sf"/>
</dbReference>
<accession>A0A2X1PQU6</accession>
<dbReference type="InterPro" id="IPR016166">
    <property type="entry name" value="FAD-bd_PCMH"/>
</dbReference>
<dbReference type="InterPro" id="IPR003170">
    <property type="entry name" value="MurB"/>
</dbReference>
<reference evidence="4 5" key="1">
    <citation type="submission" date="2018-06" db="EMBL/GenBank/DDBJ databases">
        <authorList>
            <consortium name="Pathogen Informatics"/>
            <person name="Doyle S."/>
        </authorList>
    </citation>
    <scope>NUCLEOTIDE SEQUENCE [LARGE SCALE GENOMIC DNA]</scope>
    <source>
        <strain evidence="4 5">NCTC11872</strain>
    </source>
</reference>
<dbReference type="Pfam" id="PF01565">
    <property type="entry name" value="FAD_binding_4"/>
    <property type="match status" value="1"/>
</dbReference>
<dbReference type="PANTHER" id="PTHR21071:SF4">
    <property type="entry name" value="UDP-N-ACETYLENOLPYRUVOYLGLUCOSAMINE REDUCTASE"/>
    <property type="match status" value="1"/>
</dbReference>
<keyword evidence="2" id="KW-0274">FAD</keyword>
<evidence type="ECO:0000256" key="2">
    <source>
        <dbReference type="ARBA" id="ARBA00022827"/>
    </source>
</evidence>
<organism evidence="4 5">
    <name type="scientific">Haemophilus influenzae</name>
    <dbReference type="NCBI Taxonomy" id="727"/>
    <lineage>
        <taxon>Bacteria</taxon>
        <taxon>Pseudomonadati</taxon>
        <taxon>Pseudomonadota</taxon>
        <taxon>Gammaproteobacteria</taxon>
        <taxon>Pasteurellales</taxon>
        <taxon>Pasteurellaceae</taxon>
        <taxon>Haemophilus</taxon>
    </lineage>
</organism>
<gene>
    <name evidence="4" type="primary">murB_2</name>
    <name evidence="4" type="ORF">NCTC11872_02365</name>
</gene>
<dbReference type="GO" id="GO:0008762">
    <property type="term" value="F:UDP-N-acetylmuramate dehydrogenase activity"/>
    <property type="evidence" value="ECO:0007669"/>
    <property type="project" value="UniProtKB-EC"/>
</dbReference>
<proteinExistence type="inferred from homology"/>
<evidence type="ECO:0000256" key="1">
    <source>
        <dbReference type="ARBA" id="ARBA00010485"/>
    </source>
</evidence>
<dbReference type="EC" id="1.3.1.98" evidence="4"/>
<dbReference type="GO" id="GO:0071555">
    <property type="term" value="P:cell wall organization"/>
    <property type="evidence" value="ECO:0007669"/>
    <property type="project" value="TreeGrafter"/>
</dbReference>
<evidence type="ECO:0000259" key="3">
    <source>
        <dbReference type="PROSITE" id="PS51387"/>
    </source>
</evidence>
<feature type="domain" description="FAD-binding PCMH-type" evidence="3">
    <location>
        <begin position="1"/>
        <end position="73"/>
    </location>
</feature>
<dbReference type="PROSITE" id="PS51387">
    <property type="entry name" value="FAD_PCMH"/>
    <property type="match status" value="1"/>
</dbReference>
<evidence type="ECO:0000313" key="5">
    <source>
        <dbReference type="Proteomes" id="UP000249936"/>
    </source>
</evidence>
<dbReference type="EMBL" id="UASK01000009">
    <property type="protein sequence ID" value="SPX42720.1"/>
    <property type="molecule type" value="Genomic_DNA"/>
</dbReference>
<dbReference type="InterPro" id="IPR016169">
    <property type="entry name" value="FAD-bd_PCMH_sub2"/>
</dbReference>
<keyword evidence="4" id="KW-0560">Oxidoreductase</keyword>
<dbReference type="InterPro" id="IPR006094">
    <property type="entry name" value="Oxid_FAD_bind_N"/>
</dbReference>
<evidence type="ECO:0000313" key="4">
    <source>
        <dbReference type="EMBL" id="SPX42720.1"/>
    </source>
</evidence>
<dbReference type="AlphaFoldDB" id="A0A2X1PQU6"/>
<dbReference type="Proteomes" id="UP000249936">
    <property type="component" value="Unassembled WGS sequence"/>
</dbReference>
<keyword evidence="2" id="KW-0285">Flavoprotein</keyword>
<name>A0A2X1PQU6_HAEIF</name>
<comment type="similarity">
    <text evidence="1">Belongs to the MurB family.</text>
</comment>
<dbReference type="Gene3D" id="3.30.465.10">
    <property type="match status" value="1"/>
</dbReference>
<protein>
    <submittedName>
        <fullName evidence="4">UDP-N-acetylenolpyruvoylglucosamine reductase, FAD-binding</fullName>
        <ecNumber evidence="4">1.3.1.98</ecNumber>
    </submittedName>
</protein>
<sequence>MANFHYLHVNGGENWHKLVEWSINNGIYGLENLALIPGCAGSAPIQNIGAYGVEFKDVCDYVEVLNLNTNENL</sequence>
<dbReference type="SUPFAM" id="SSF56176">
    <property type="entry name" value="FAD-binding/transporter-associated domain-like"/>
    <property type="match status" value="1"/>
</dbReference>